<dbReference type="NCBIfam" id="TIGR03704">
    <property type="entry name" value="PrmC_rel_meth"/>
    <property type="match status" value="1"/>
</dbReference>
<keyword evidence="1" id="KW-0489">Methyltransferase</keyword>
<evidence type="ECO:0000256" key="3">
    <source>
        <dbReference type="ARBA" id="ARBA00022691"/>
    </source>
</evidence>
<evidence type="ECO:0000313" key="5">
    <source>
        <dbReference type="Proteomes" id="UP001500956"/>
    </source>
</evidence>
<evidence type="ECO:0000256" key="1">
    <source>
        <dbReference type="ARBA" id="ARBA00022603"/>
    </source>
</evidence>
<protein>
    <recommendedName>
        <fullName evidence="6">Modification methylase, HemK family</fullName>
    </recommendedName>
</protein>
<dbReference type="Gene3D" id="3.40.50.150">
    <property type="entry name" value="Vaccinia Virus protein VP39"/>
    <property type="match status" value="1"/>
</dbReference>
<dbReference type="PANTHER" id="PTHR18895">
    <property type="entry name" value="HEMK METHYLTRANSFERASE"/>
    <property type="match status" value="1"/>
</dbReference>
<dbReference type="CDD" id="cd02440">
    <property type="entry name" value="AdoMet_MTases"/>
    <property type="match status" value="1"/>
</dbReference>
<dbReference type="RefSeq" id="WP_172148507.1">
    <property type="nucleotide sequence ID" value="NZ_BAABID010000004.1"/>
</dbReference>
<name>A0ABP8Y3D3_9MICO</name>
<evidence type="ECO:0008006" key="6">
    <source>
        <dbReference type="Google" id="ProtNLM"/>
    </source>
</evidence>
<dbReference type="SUPFAM" id="SSF53335">
    <property type="entry name" value="S-adenosyl-L-methionine-dependent methyltransferases"/>
    <property type="match status" value="1"/>
</dbReference>
<dbReference type="NCBIfam" id="TIGR00536">
    <property type="entry name" value="hemK_fam"/>
    <property type="match status" value="1"/>
</dbReference>
<organism evidence="4 5">
    <name type="scientific">Isoptericola chiayiensis</name>
    <dbReference type="NCBI Taxonomy" id="579446"/>
    <lineage>
        <taxon>Bacteria</taxon>
        <taxon>Bacillati</taxon>
        <taxon>Actinomycetota</taxon>
        <taxon>Actinomycetes</taxon>
        <taxon>Micrococcales</taxon>
        <taxon>Promicromonosporaceae</taxon>
        <taxon>Isoptericola</taxon>
    </lineage>
</organism>
<gene>
    <name evidence="4" type="ORF">GCM10023216_06730</name>
</gene>
<dbReference type="EMBL" id="BAABID010000004">
    <property type="protein sequence ID" value="GAA4720469.1"/>
    <property type="molecule type" value="Genomic_DNA"/>
</dbReference>
<dbReference type="InterPro" id="IPR022446">
    <property type="entry name" value="MeTrfrase_put"/>
</dbReference>
<evidence type="ECO:0000256" key="2">
    <source>
        <dbReference type="ARBA" id="ARBA00022679"/>
    </source>
</evidence>
<dbReference type="InterPro" id="IPR029063">
    <property type="entry name" value="SAM-dependent_MTases_sf"/>
</dbReference>
<proteinExistence type="predicted"/>
<dbReference type="Proteomes" id="UP001500956">
    <property type="component" value="Unassembled WGS sequence"/>
</dbReference>
<keyword evidence="3" id="KW-0949">S-adenosyl-L-methionine</keyword>
<comment type="caution">
    <text evidence="4">The sequence shown here is derived from an EMBL/GenBank/DDBJ whole genome shotgun (WGS) entry which is preliminary data.</text>
</comment>
<evidence type="ECO:0000313" key="4">
    <source>
        <dbReference type="EMBL" id="GAA4720469.1"/>
    </source>
</evidence>
<dbReference type="PANTHER" id="PTHR18895:SF74">
    <property type="entry name" value="MTRF1L RELEASE FACTOR GLUTAMINE METHYLTRANSFERASE"/>
    <property type="match status" value="1"/>
</dbReference>
<accession>A0ABP8Y3D3</accession>
<reference evidence="5" key="1">
    <citation type="journal article" date="2019" name="Int. J. Syst. Evol. Microbiol.">
        <title>The Global Catalogue of Microorganisms (GCM) 10K type strain sequencing project: providing services to taxonomists for standard genome sequencing and annotation.</title>
        <authorList>
            <consortium name="The Broad Institute Genomics Platform"/>
            <consortium name="The Broad Institute Genome Sequencing Center for Infectious Disease"/>
            <person name="Wu L."/>
            <person name="Ma J."/>
        </authorList>
    </citation>
    <scope>NUCLEOTIDE SEQUENCE [LARGE SCALE GENOMIC DNA]</scope>
    <source>
        <strain evidence="5">JCM 18063</strain>
    </source>
</reference>
<sequence>MGTAVRLTERLRAAGCVFAEEEAALLLASTDDPEQLERRVTRRTAGEPLEHVLGRVELAGRSWSVGPGVFVPRRRSERLVAAALDLPAARADATVVDLCCGSGAVGGAVLLGLPDGGRSARLHAADVDPRAVAHARANIAPFGGTVGTGDLWDALPESLRGRVDLLLCHAPYVPTSALDTLPAEARDHEPRPALDGGPDGLDVLRRVVAGAPPWLARGGALLFEVAGVQVTAATRLVTAAGLGVGVLRDDETDGAVMVASVGAAG</sequence>
<dbReference type="InterPro" id="IPR004556">
    <property type="entry name" value="HemK-like"/>
</dbReference>
<keyword evidence="5" id="KW-1185">Reference proteome</keyword>
<dbReference type="InterPro" id="IPR050320">
    <property type="entry name" value="N5-glutamine_MTase"/>
</dbReference>
<keyword evidence="2" id="KW-0808">Transferase</keyword>